<organism evidence="2 3">
    <name type="scientific">Phormidium tenue NIES-30</name>
    <dbReference type="NCBI Taxonomy" id="549789"/>
    <lineage>
        <taxon>Bacteria</taxon>
        <taxon>Bacillati</taxon>
        <taxon>Cyanobacteriota</taxon>
        <taxon>Cyanophyceae</taxon>
        <taxon>Oscillatoriophycideae</taxon>
        <taxon>Oscillatoriales</taxon>
        <taxon>Oscillatoriaceae</taxon>
        <taxon>Phormidium</taxon>
    </lineage>
</organism>
<keyword evidence="3" id="KW-1185">Reference proteome</keyword>
<evidence type="ECO:0000256" key="1">
    <source>
        <dbReference type="SAM" id="SignalP"/>
    </source>
</evidence>
<name>A0A1U7J8L1_9CYAN</name>
<dbReference type="EMBL" id="MRCG01000002">
    <property type="protein sequence ID" value="OKH49843.1"/>
    <property type="molecule type" value="Genomic_DNA"/>
</dbReference>
<keyword evidence="1" id="KW-0732">Signal</keyword>
<accession>A0A1U7J8L1</accession>
<feature type="chain" id="PRO_5012572447" evidence="1">
    <location>
        <begin position="27"/>
        <end position="246"/>
    </location>
</feature>
<feature type="signal peptide" evidence="1">
    <location>
        <begin position="1"/>
        <end position="26"/>
    </location>
</feature>
<dbReference type="AlphaFoldDB" id="A0A1U7J8L1"/>
<comment type="caution">
    <text evidence="2">The sequence shown here is derived from an EMBL/GenBank/DDBJ whole genome shotgun (WGS) entry which is preliminary data.</text>
</comment>
<reference evidence="2 3" key="1">
    <citation type="submission" date="2016-11" db="EMBL/GenBank/DDBJ databases">
        <title>Draft Genome Sequences of Nine Cyanobacterial Strains from Diverse Habitats.</title>
        <authorList>
            <person name="Zhu T."/>
            <person name="Hou S."/>
            <person name="Lu X."/>
            <person name="Hess W.R."/>
        </authorList>
    </citation>
    <scope>NUCLEOTIDE SEQUENCE [LARGE SCALE GENOMIC DNA]</scope>
    <source>
        <strain evidence="2 3">NIES-30</strain>
    </source>
</reference>
<gene>
    <name evidence="2" type="ORF">NIES30_03770</name>
</gene>
<evidence type="ECO:0000313" key="3">
    <source>
        <dbReference type="Proteomes" id="UP000185557"/>
    </source>
</evidence>
<dbReference type="Proteomes" id="UP000185557">
    <property type="component" value="Unassembled WGS sequence"/>
</dbReference>
<proteinExistence type="predicted"/>
<dbReference type="STRING" id="549789.NIES30_03770"/>
<protein>
    <submittedName>
        <fullName evidence="2">Uncharacterized protein</fullName>
    </submittedName>
</protein>
<dbReference type="RefSeq" id="WP_073607082.1">
    <property type="nucleotide sequence ID" value="NZ_MRCG01000002.1"/>
</dbReference>
<dbReference type="OrthoDB" id="5193828at2"/>
<evidence type="ECO:0000313" key="2">
    <source>
        <dbReference type="EMBL" id="OKH49843.1"/>
    </source>
</evidence>
<sequence length="246" mass="26062">MVKGKQKRRGSLAAIAAFTSLVGLVAASYGQRSQGEAQTILAGATAPTAQVLPYYSPQAGPLLDGVLAPLSSLRVMQRAIALTPGVDAGVAPTLTLLAAPLKTTGLGPIRIGMELDELRAKGLTPVLIEDASNGQCQYYRIKDHGEPIGLMAIDDQVLRVDVWPGSLTTTRSGIRIGSTEQDLVRVYGEQLEATANPVTLGKTVIFTPQDPGEDVFRLVFETDDRGQVTQFRAGQFPSVTWAEGCG</sequence>